<keyword evidence="1" id="KW-0472">Membrane</keyword>
<feature type="transmembrane region" description="Helical" evidence="1">
    <location>
        <begin position="442"/>
        <end position="460"/>
    </location>
</feature>
<name>A0A3B0UV88_9ZZZZ</name>
<gene>
    <name evidence="2" type="ORF">MNBD_CHLOROFLEXI01-2031</name>
</gene>
<feature type="transmembrane region" description="Helical" evidence="1">
    <location>
        <begin position="333"/>
        <end position="360"/>
    </location>
</feature>
<proteinExistence type="predicted"/>
<feature type="transmembrane region" description="Helical" evidence="1">
    <location>
        <begin position="472"/>
        <end position="490"/>
    </location>
</feature>
<keyword evidence="1" id="KW-1133">Transmembrane helix</keyword>
<feature type="transmembrane region" description="Helical" evidence="1">
    <location>
        <begin position="193"/>
        <end position="214"/>
    </location>
</feature>
<evidence type="ECO:0000313" key="2">
    <source>
        <dbReference type="EMBL" id="VAW32760.1"/>
    </source>
</evidence>
<keyword evidence="1" id="KW-0812">Transmembrane</keyword>
<feature type="transmembrane region" description="Helical" evidence="1">
    <location>
        <begin position="502"/>
        <end position="533"/>
    </location>
</feature>
<feature type="transmembrane region" description="Helical" evidence="1">
    <location>
        <begin position="400"/>
        <end position="421"/>
    </location>
</feature>
<dbReference type="PANTHER" id="PTHR37422">
    <property type="entry name" value="TEICHURONIC ACID BIOSYNTHESIS PROTEIN TUAE"/>
    <property type="match status" value="1"/>
</dbReference>
<sequence>MVGIFVLVAARRGWRWLWFSWIVMSVLLAIWLVLFNLPSQSTEQYAETPVLGTVFTTLNEWRDLPRIGRLGRVLEADSGTGRVRTLIWEGALELMLPHEPIDFPDGSSDSFNFLRPIIGYGPESMYVAYNKYYPPELATLEARNASPDRSHNETFDTLVITGLAGFFVWQALYLSVFLYGFRWLGVLRSRFERNLLIGLWIGVGVLTAVIFTLWRGPVYIGVALPFGSIAGLVLYLIYYALFAETPKDAEQPFAADRLLVVALVAGILAHYVEIHFGIAISASRVHFFLYLALLFVITYWLPKQKEATTAVVEGSAAISKGKWHRATRAARPAIFAGWSGPVLLYSFMLALIIGIIGYSFTTFVQPPDLVLENVEQLTAVDILHQSWFVNVNRNFAESPFIYLMIVLSWSLGLLIAVSEMLKDGELKIPAVSDNVPKEKSSRAATPFLLMGIASIMYRLLVPLPLNASATALLGQTLLWMWGALCLWAGGNLILRFTKNDRLFAAGVAVAGLLFALPVMVGGGFLAGLITALFCAAM</sequence>
<feature type="transmembrane region" description="Helical" evidence="1">
    <location>
        <begin position="158"/>
        <end position="181"/>
    </location>
</feature>
<reference evidence="2" key="1">
    <citation type="submission" date="2018-06" db="EMBL/GenBank/DDBJ databases">
        <authorList>
            <person name="Zhirakovskaya E."/>
        </authorList>
    </citation>
    <scope>NUCLEOTIDE SEQUENCE</scope>
</reference>
<feature type="transmembrane region" description="Helical" evidence="1">
    <location>
        <begin position="16"/>
        <end position="35"/>
    </location>
</feature>
<evidence type="ECO:0000256" key="1">
    <source>
        <dbReference type="SAM" id="Phobius"/>
    </source>
</evidence>
<organism evidence="2">
    <name type="scientific">hydrothermal vent metagenome</name>
    <dbReference type="NCBI Taxonomy" id="652676"/>
    <lineage>
        <taxon>unclassified sequences</taxon>
        <taxon>metagenomes</taxon>
        <taxon>ecological metagenomes</taxon>
    </lineage>
</organism>
<dbReference type="InterPro" id="IPR051533">
    <property type="entry name" value="WaaL-like"/>
</dbReference>
<feature type="transmembrane region" description="Helical" evidence="1">
    <location>
        <begin position="220"/>
        <end position="242"/>
    </location>
</feature>
<feature type="transmembrane region" description="Helical" evidence="1">
    <location>
        <begin position="254"/>
        <end position="272"/>
    </location>
</feature>
<feature type="non-terminal residue" evidence="2">
    <location>
        <position position="537"/>
    </location>
</feature>
<dbReference type="AlphaFoldDB" id="A0A3B0UV88"/>
<accession>A0A3B0UV88</accession>
<dbReference type="PANTHER" id="PTHR37422:SF13">
    <property type="entry name" value="LIPOPOLYSACCHARIDE BIOSYNTHESIS PROTEIN PA4999-RELATED"/>
    <property type="match status" value="1"/>
</dbReference>
<dbReference type="EMBL" id="UOEU01000386">
    <property type="protein sequence ID" value="VAW32760.1"/>
    <property type="molecule type" value="Genomic_DNA"/>
</dbReference>
<feature type="transmembrane region" description="Helical" evidence="1">
    <location>
        <begin position="278"/>
        <end position="301"/>
    </location>
</feature>
<protein>
    <submittedName>
        <fullName evidence="2">Uncharacterized protein</fullName>
    </submittedName>
</protein>